<dbReference type="SUPFAM" id="SSF158560">
    <property type="entry name" value="BH3980-like"/>
    <property type="match status" value="1"/>
</dbReference>
<dbReference type="Proteomes" id="UP000030625">
    <property type="component" value="Chromosome"/>
</dbReference>
<dbReference type="InterPro" id="IPR009214">
    <property type="entry name" value="DUF1129"/>
</dbReference>
<feature type="transmembrane region" description="Helical" evidence="1">
    <location>
        <begin position="132"/>
        <end position="153"/>
    </location>
</feature>
<gene>
    <name evidence="2" type="ORF">AH68_02355</name>
</gene>
<feature type="transmembrane region" description="Helical" evidence="1">
    <location>
        <begin position="99"/>
        <end position="120"/>
    </location>
</feature>
<dbReference type="OrthoDB" id="1655249at2"/>
<evidence type="ECO:0000313" key="3">
    <source>
        <dbReference type="Proteomes" id="UP000030625"/>
    </source>
</evidence>
<name>A0A0A7I4X6_9BIFI</name>
<proteinExistence type="predicted"/>
<sequence>MSRASRRLRKINNEMEYRIDPMDFDVMTDIECYLEITSLTDMQRQEVRRDIIDMLIDGRRRGKTARDIIGRDYRAFCDDIVSAIAPESSWQRMLGWMNLAFGIMAMMGWLLLIIGVIDGWKSGMLPDVPVRVGILIAFAIYAVAAVGLVRYISRHSFDMVKAHRKFNNHDVVSLVAYVLALVSGTAVSTFVTMSFRMPALTLAAITIVVTALAVFLDYRVE</sequence>
<dbReference type="Gene3D" id="1.10.1900.10">
    <property type="entry name" value="c-terminal domain of poly(a) binding protein"/>
    <property type="match status" value="1"/>
</dbReference>
<organism evidence="2 3">
    <name type="scientific">Bifidobacterium catenulatum PV20-2</name>
    <dbReference type="NCBI Taxonomy" id="1447716"/>
    <lineage>
        <taxon>Bacteria</taxon>
        <taxon>Bacillati</taxon>
        <taxon>Actinomycetota</taxon>
        <taxon>Actinomycetes</taxon>
        <taxon>Bifidobacteriales</taxon>
        <taxon>Bifidobacteriaceae</taxon>
        <taxon>Bifidobacterium</taxon>
    </lineage>
</organism>
<evidence type="ECO:0000256" key="1">
    <source>
        <dbReference type="SAM" id="Phobius"/>
    </source>
</evidence>
<feature type="transmembrane region" description="Helical" evidence="1">
    <location>
        <begin position="174"/>
        <end position="193"/>
    </location>
</feature>
<accession>A0A0A7I4X6</accession>
<dbReference type="KEGG" id="bka:AH68_02355"/>
<protein>
    <recommendedName>
        <fullName evidence="4">DUF1129 domain-containing protein</fullName>
    </recommendedName>
</protein>
<evidence type="ECO:0000313" key="2">
    <source>
        <dbReference type="EMBL" id="AIZ15392.1"/>
    </source>
</evidence>
<keyword evidence="1" id="KW-0812">Transmembrane</keyword>
<keyword evidence="1" id="KW-1133">Transmembrane helix</keyword>
<feature type="transmembrane region" description="Helical" evidence="1">
    <location>
        <begin position="199"/>
        <end position="218"/>
    </location>
</feature>
<dbReference type="Pfam" id="PF06570">
    <property type="entry name" value="DUF1129"/>
    <property type="match status" value="1"/>
</dbReference>
<dbReference type="HOGENOM" id="CLU_085026_1_1_11"/>
<keyword evidence="1" id="KW-0472">Membrane</keyword>
<dbReference type="EMBL" id="CP007456">
    <property type="protein sequence ID" value="AIZ15392.1"/>
    <property type="molecule type" value="Genomic_DNA"/>
</dbReference>
<dbReference type="STRING" id="1447716.AH68_02355"/>
<dbReference type="RefSeq" id="WP_039197293.1">
    <property type="nucleotide sequence ID" value="NZ_CP007456.1"/>
</dbReference>
<dbReference type="AlphaFoldDB" id="A0A0A7I4X6"/>
<evidence type="ECO:0008006" key="4">
    <source>
        <dbReference type="Google" id="ProtNLM"/>
    </source>
</evidence>
<reference evidence="2 3" key="1">
    <citation type="journal article" date="2015" name="Genome Announc.">
        <title>Complete and Assembled Genome Sequence of Bifidobacterium kashiwanohense PV20-2, Isolated from the Feces of an Anemic Kenyan Infant.</title>
        <authorList>
            <person name="Vazquez-Gutierrez P."/>
            <person name="Lacroix C."/>
            <person name="Chassard C."/>
            <person name="Klumpp J."/>
            <person name="Jans C."/>
            <person name="Stevens M.J."/>
        </authorList>
    </citation>
    <scope>NUCLEOTIDE SEQUENCE [LARGE SCALE GENOMIC DNA]</scope>
    <source>
        <strain evidence="2 3">PV20-2</strain>
    </source>
</reference>